<keyword evidence="1" id="KW-1133">Transmembrane helix</keyword>
<keyword evidence="1" id="KW-0812">Transmembrane</keyword>
<comment type="caution">
    <text evidence="2">The sequence shown here is derived from an EMBL/GenBank/DDBJ whole genome shotgun (WGS) entry which is preliminary data.</text>
</comment>
<reference evidence="2" key="1">
    <citation type="journal article" date="2015" name="Nature">
        <title>Complex archaea that bridge the gap between prokaryotes and eukaryotes.</title>
        <authorList>
            <person name="Spang A."/>
            <person name="Saw J.H."/>
            <person name="Jorgensen S.L."/>
            <person name="Zaremba-Niedzwiedzka K."/>
            <person name="Martijn J."/>
            <person name="Lind A.E."/>
            <person name="van Eijk R."/>
            <person name="Schleper C."/>
            <person name="Guy L."/>
            <person name="Ettema T.J."/>
        </authorList>
    </citation>
    <scope>NUCLEOTIDE SEQUENCE</scope>
</reference>
<accession>A0A0F9W7T8</accession>
<evidence type="ECO:0000256" key="1">
    <source>
        <dbReference type="SAM" id="Phobius"/>
    </source>
</evidence>
<proteinExistence type="predicted"/>
<feature type="transmembrane region" description="Helical" evidence="1">
    <location>
        <begin position="166"/>
        <end position="187"/>
    </location>
</feature>
<feature type="transmembrane region" description="Helical" evidence="1">
    <location>
        <begin position="70"/>
        <end position="90"/>
    </location>
</feature>
<organism evidence="2">
    <name type="scientific">marine sediment metagenome</name>
    <dbReference type="NCBI Taxonomy" id="412755"/>
    <lineage>
        <taxon>unclassified sequences</taxon>
        <taxon>metagenomes</taxon>
        <taxon>ecological metagenomes</taxon>
    </lineage>
</organism>
<feature type="transmembrane region" description="Helical" evidence="1">
    <location>
        <begin position="38"/>
        <end position="58"/>
    </location>
</feature>
<feature type="transmembrane region" description="Helical" evidence="1">
    <location>
        <begin position="102"/>
        <end position="122"/>
    </location>
</feature>
<name>A0A0F9W7T8_9ZZZZ</name>
<dbReference type="AlphaFoldDB" id="A0A0F9W7T8"/>
<feature type="transmembrane region" description="Helical" evidence="1">
    <location>
        <begin position="129"/>
        <end position="146"/>
    </location>
</feature>
<sequence length="204" mass="23589">MAGFLLFIHVWLNIHHYLVSDIPWVIRQLFDVDEENNIPTWFSSANLMLTAALTLLLAIDKWRHRDRWRYHWMLLGWGFLLLSLDEMAGLHESLNVVTETSWAVYALPLALVLAIVFVRFLYFLPARTASLFVLSGLIFLGGAVGVELYTEPFLYNDELNTLAYNLWTPVEEGMEMFGVILFQYALLNYMTKDTGLLCKISFSQ</sequence>
<dbReference type="EMBL" id="LAZR01000001">
    <property type="protein sequence ID" value="KKO12445.1"/>
    <property type="molecule type" value="Genomic_DNA"/>
</dbReference>
<protein>
    <submittedName>
        <fullName evidence="2">Uncharacterized protein</fullName>
    </submittedName>
</protein>
<evidence type="ECO:0000313" key="2">
    <source>
        <dbReference type="EMBL" id="KKO12445.1"/>
    </source>
</evidence>
<gene>
    <name evidence="2" type="ORF">LCGC14_0004580</name>
</gene>
<keyword evidence="1" id="KW-0472">Membrane</keyword>